<sequence>MARSRPLPEAADEWPVERMAQALEAHAPALVITGAGVSTGSGIPDYRDHRGVWKRGSPMQLAEFTGHESGRRRYWARSLVGWRTVEQARPNAAHRRLAELGARGVVGPVITQNVDGLHQAAGSPAVHDLHGRLDRVECLDCGRVIPRAHHQSQLEAANPGWAAAARSPQMTPDGDAELGDVDYDDFVVPACEACGGMLKPAVVFFGETVPKARVAAAFAALESAGALWVVGSSLMVWSGYRFVRAAAAAGKPVYVLGLGITRGDAEASGRVTADCASGLAAIIQSLSPRRAVG</sequence>
<evidence type="ECO:0000256" key="4">
    <source>
        <dbReference type="PROSITE-ProRule" id="PRU00236"/>
    </source>
</evidence>
<dbReference type="PANTHER" id="PTHR11085">
    <property type="entry name" value="NAD-DEPENDENT PROTEIN DEACYLASE SIRTUIN-5, MITOCHONDRIAL-RELATED"/>
    <property type="match status" value="1"/>
</dbReference>
<feature type="binding site" evidence="4">
    <location>
        <position position="194"/>
    </location>
    <ligand>
        <name>Zn(2+)</name>
        <dbReference type="ChEBI" id="CHEBI:29105"/>
    </ligand>
</feature>
<comment type="caution">
    <text evidence="7">The sequence shown here is derived from an EMBL/GenBank/DDBJ whole genome shotgun (WGS) entry which is preliminary data.</text>
</comment>
<dbReference type="NCBIfam" id="NF003738">
    <property type="entry name" value="PRK05333.1"/>
    <property type="match status" value="1"/>
</dbReference>
<dbReference type="Proteomes" id="UP001556636">
    <property type="component" value="Unassembled WGS sequence"/>
</dbReference>
<feature type="region of interest" description="Disordered" evidence="5">
    <location>
        <begin position="156"/>
        <end position="175"/>
    </location>
</feature>
<accession>A0ABV3RXC0</accession>
<dbReference type="EC" id="2.3.1.286" evidence="1"/>
<feature type="active site" description="Proton acceptor" evidence="4">
    <location>
        <position position="130"/>
    </location>
</feature>
<evidence type="ECO:0000256" key="3">
    <source>
        <dbReference type="ARBA" id="ARBA00023027"/>
    </source>
</evidence>
<dbReference type="InterPro" id="IPR026591">
    <property type="entry name" value="Sirtuin_cat_small_dom_sf"/>
</dbReference>
<dbReference type="PROSITE" id="PS50305">
    <property type="entry name" value="SIRTUIN"/>
    <property type="match status" value="1"/>
</dbReference>
<keyword evidence="8" id="KW-1185">Reference proteome</keyword>
<dbReference type="Pfam" id="PF02146">
    <property type="entry name" value="SIR2"/>
    <property type="match status" value="1"/>
</dbReference>
<feature type="binding site" evidence="4">
    <location>
        <position position="191"/>
    </location>
    <ligand>
        <name>Zn(2+)</name>
        <dbReference type="ChEBI" id="CHEBI:29105"/>
    </ligand>
</feature>
<name>A0ABV3RXC0_9GAMM</name>
<evidence type="ECO:0000259" key="6">
    <source>
        <dbReference type="PROSITE" id="PS50305"/>
    </source>
</evidence>
<evidence type="ECO:0000313" key="8">
    <source>
        <dbReference type="Proteomes" id="UP001556636"/>
    </source>
</evidence>
<dbReference type="PANTHER" id="PTHR11085:SF10">
    <property type="entry name" value="NAD-DEPENDENT PROTEIN DEACYLASE SIRTUIN-5, MITOCHONDRIAL-RELATED"/>
    <property type="match status" value="1"/>
</dbReference>
<dbReference type="InterPro" id="IPR026590">
    <property type="entry name" value="Ssirtuin_cat_dom"/>
</dbReference>
<evidence type="ECO:0000256" key="5">
    <source>
        <dbReference type="SAM" id="MobiDB-lite"/>
    </source>
</evidence>
<keyword evidence="4" id="KW-0862">Zinc</keyword>
<evidence type="ECO:0000256" key="2">
    <source>
        <dbReference type="ARBA" id="ARBA00022679"/>
    </source>
</evidence>
<reference evidence="7 8" key="1">
    <citation type="submission" date="2024-02" db="EMBL/GenBank/DDBJ databases">
        <title>New especies of Spiribacter isolated from saline water.</title>
        <authorList>
            <person name="Leon M.J."/>
            <person name="De La Haba R."/>
            <person name="Sanchez-Porro C."/>
            <person name="Ventosa A."/>
        </authorList>
    </citation>
    <scope>NUCLEOTIDE SEQUENCE [LARGE SCALE GENOMIC DNA]</scope>
    <source>
        <strain evidence="8">ag22IC6-196</strain>
    </source>
</reference>
<dbReference type="Gene3D" id="3.30.1600.10">
    <property type="entry name" value="SIR2/SIRT2 'Small Domain"/>
    <property type="match status" value="1"/>
</dbReference>
<organism evidence="7 8">
    <name type="scientific">Spiribacter roseus</name>
    <dbReference type="NCBI Taxonomy" id="1855875"/>
    <lineage>
        <taxon>Bacteria</taxon>
        <taxon>Pseudomonadati</taxon>
        <taxon>Pseudomonadota</taxon>
        <taxon>Gammaproteobacteria</taxon>
        <taxon>Chromatiales</taxon>
        <taxon>Ectothiorhodospiraceae</taxon>
        <taxon>Spiribacter</taxon>
    </lineage>
</organism>
<proteinExistence type="predicted"/>
<keyword evidence="2" id="KW-0808">Transferase</keyword>
<dbReference type="InterPro" id="IPR029035">
    <property type="entry name" value="DHS-like_NAD/FAD-binding_dom"/>
</dbReference>
<evidence type="ECO:0000313" key="7">
    <source>
        <dbReference type="EMBL" id="MEX0372835.1"/>
    </source>
</evidence>
<feature type="binding site" evidence="4">
    <location>
        <position position="141"/>
    </location>
    <ligand>
        <name>Zn(2+)</name>
        <dbReference type="ChEBI" id="CHEBI:29105"/>
    </ligand>
</feature>
<dbReference type="SUPFAM" id="SSF52467">
    <property type="entry name" value="DHS-like NAD/FAD-binding domain"/>
    <property type="match status" value="1"/>
</dbReference>
<protein>
    <recommendedName>
        <fullName evidence="1">protein acetyllysine N-acetyltransferase</fullName>
        <ecNumber evidence="1">2.3.1.286</ecNumber>
    </recommendedName>
</protein>
<feature type="binding site" evidence="4">
    <location>
        <position position="138"/>
    </location>
    <ligand>
        <name>Zn(2+)</name>
        <dbReference type="ChEBI" id="CHEBI:29105"/>
    </ligand>
</feature>
<dbReference type="EMBL" id="JBAKFG010000002">
    <property type="protein sequence ID" value="MEX0372835.1"/>
    <property type="molecule type" value="Genomic_DNA"/>
</dbReference>
<gene>
    <name evidence="7" type="ORF">V6X51_05230</name>
</gene>
<keyword evidence="3" id="KW-0520">NAD</keyword>
<dbReference type="InterPro" id="IPR050134">
    <property type="entry name" value="NAD-dep_sirtuin_deacylases"/>
</dbReference>
<feature type="domain" description="Deacetylase sirtuin-type" evidence="6">
    <location>
        <begin position="9"/>
        <end position="293"/>
    </location>
</feature>
<evidence type="ECO:0000256" key="1">
    <source>
        <dbReference type="ARBA" id="ARBA00012928"/>
    </source>
</evidence>
<dbReference type="InterPro" id="IPR003000">
    <property type="entry name" value="Sirtuin"/>
</dbReference>
<keyword evidence="4" id="KW-0479">Metal-binding</keyword>
<dbReference type="Gene3D" id="3.40.50.1220">
    <property type="entry name" value="TPP-binding domain"/>
    <property type="match status" value="1"/>
</dbReference>
<dbReference type="RefSeq" id="WP_235013333.1">
    <property type="nucleotide sequence ID" value="NZ_JBAKFG010000002.1"/>
</dbReference>